<dbReference type="PROSITE" id="PS50048">
    <property type="entry name" value="ZN2_CY6_FUNGAL_2"/>
    <property type="match status" value="1"/>
</dbReference>
<dbReference type="RefSeq" id="XP_060429393.1">
    <property type="nucleotide sequence ID" value="XM_060574926.1"/>
</dbReference>
<dbReference type="InterPro" id="IPR050613">
    <property type="entry name" value="Sec_Metabolite_Reg"/>
</dbReference>
<dbReference type="EMBL" id="JAHMHR010000021">
    <property type="protein sequence ID" value="KAK1675390.1"/>
    <property type="molecule type" value="Genomic_DNA"/>
</dbReference>
<dbReference type="SMART" id="SM00066">
    <property type="entry name" value="GAL4"/>
    <property type="match status" value="1"/>
</dbReference>
<dbReference type="Pfam" id="PF00172">
    <property type="entry name" value="Zn_clus"/>
    <property type="match status" value="1"/>
</dbReference>
<evidence type="ECO:0000256" key="2">
    <source>
        <dbReference type="ARBA" id="ARBA00022723"/>
    </source>
</evidence>
<keyword evidence="2" id="KW-0479">Metal-binding</keyword>
<dbReference type="InterPro" id="IPR001138">
    <property type="entry name" value="Zn2Cys6_DnaBD"/>
</dbReference>
<feature type="region of interest" description="Disordered" evidence="4">
    <location>
        <begin position="637"/>
        <end position="664"/>
    </location>
</feature>
<dbReference type="GO" id="GO:0008270">
    <property type="term" value="F:zinc ion binding"/>
    <property type="evidence" value="ECO:0007669"/>
    <property type="project" value="InterPro"/>
</dbReference>
<protein>
    <submittedName>
        <fullName evidence="6">Fungal-specific transcription factor domain-containing protein</fullName>
    </submittedName>
</protein>
<dbReference type="PANTHER" id="PTHR31001:SF85">
    <property type="entry name" value="ZN(II)2CYS6 TRANSCRIPTION FACTOR (EUROFUNG)"/>
    <property type="match status" value="1"/>
</dbReference>
<dbReference type="CDD" id="cd00067">
    <property type="entry name" value="GAL4"/>
    <property type="match status" value="1"/>
</dbReference>
<dbReference type="PROSITE" id="PS00463">
    <property type="entry name" value="ZN2_CY6_FUNGAL_1"/>
    <property type="match status" value="1"/>
</dbReference>
<dbReference type="GO" id="GO:0003677">
    <property type="term" value="F:DNA binding"/>
    <property type="evidence" value="ECO:0007669"/>
    <property type="project" value="InterPro"/>
</dbReference>
<dbReference type="GO" id="GO:0006351">
    <property type="term" value="P:DNA-templated transcription"/>
    <property type="evidence" value="ECO:0007669"/>
    <property type="project" value="InterPro"/>
</dbReference>
<dbReference type="Pfam" id="PF04082">
    <property type="entry name" value="Fungal_trans"/>
    <property type="match status" value="1"/>
</dbReference>
<dbReference type="InterPro" id="IPR007219">
    <property type="entry name" value="XnlR_reg_dom"/>
</dbReference>
<organism evidence="6 7">
    <name type="scientific">Colletotrichum godetiae</name>
    <dbReference type="NCBI Taxonomy" id="1209918"/>
    <lineage>
        <taxon>Eukaryota</taxon>
        <taxon>Fungi</taxon>
        <taxon>Dikarya</taxon>
        <taxon>Ascomycota</taxon>
        <taxon>Pezizomycotina</taxon>
        <taxon>Sordariomycetes</taxon>
        <taxon>Hypocreomycetidae</taxon>
        <taxon>Glomerellales</taxon>
        <taxon>Glomerellaceae</taxon>
        <taxon>Colletotrichum</taxon>
        <taxon>Colletotrichum acutatum species complex</taxon>
    </lineage>
</organism>
<evidence type="ECO:0000259" key="5">
    <source>
        <dbReference type="PROSITE" id="PS50048"/>
    </source>
</evidence>
<accession>A0AAJ0AK82</accession>
<evidence type="ECO:0000256" key="4">
    <source>
        <dbReference type="SAM" id="MobiDB-lite"/>
    </source>
</evidence>
<evidence type="ECO:0000256" key="1">
    <source>
        <dbReference type="ARBA" id="ARBA00004123"/>
    </source>
</evidence>
<keyword evidence="3" id="KW-0539">Nucleus</keyword>
<comment type="caution">
    <text evidence="6">The sequence shown here is derived from an EMBL/GenBank/DDBJ whole genome shotgun (WGS) entry which is preliminary data.</text>
</comment>
<proteinExistence type="predicted"/>
<dbReference type="GO" id="GO:0000981">
    <property type="term" value="F:DNA-binding transcription factor activity, RNA polymerase II-specific"/>
    <property type="evidence" value="ECO:0007669"/>
    <property type="project" value="InterPro"/>
</dbReference>
<evidence type="ECO:0000313" key="6">
    <source>
        <dbReference type="EMBL" id="KAK1675390.1"/>
    </source>
</evidence>
<gene>
    <name evidence="6" type="ORF">BDP55DRAFT_664066</name>
</gene>
<feature type="region of interest" description="Disordered" evidence="4">
    <location>
        <begin position="78"/>
        <end position="113"/>
    </location>
</feature>
<name>A0AAJ0AK82_9PEZI</name>
<dbReference type="PANTHER" id="PTHR31001">
    <property type="entry name" value="UNCHARACTERIZED TRANSCRIPTIONAL REGULATORY PROTEIN"/>
    <property type="match status" value="1"/>
</dbReference>
<comment type="subcellular location">
    <subcellularLocation>
        <location evidence="1">Nucleus</location>
    </subcellularLocation>
</comment>
<dbReference type="AlphaFoldDB" id="A0AAJ0AK82"/>
<dbReference type="GeneID" id="85459452"/>
<feature type="compositionally biased region" description="Basic and acidic residues" evidence="4">
    <location>
        <begin position="79"/>
        <end position="113"/>
    </location>
</feature>
<dbReference type="Proteomes" id="UP001224890">
    <property type="component" value="Unassembled WGS sequence"/>
</dbReference>
<dbReference type="InterPro" id="IPR036864">
    <property type="entry name" value="Zn2-C6_fun-type_DNA-bd_sf"/>
</dbReference>
<dbReference type="GO" id="GO:0005634">
    <property type="term" value="C:nucleus"/>
    <property type="evidence" value="ECO:0007669"/>
    <property type="project" value="UniProtKB-SubCell"/>
</dbReference>
<keyword evidence="7" id="KW-1185">Reference proteome</keyword>
<dbReference type="CDD" id="cd12148">
    <property type="entry name" value="fungal_TF_MHR"/>
    <property type="match status" value="1"/>
</dbReference>
<evidence type="ECO:0000313" key="7">
    <source>
        <dbReference type="Proteomes" id="UP001224890"/>
    </source>
</evidence>
<feature type="compositionally biased region" description="Low complexity" evidence="4">
    <location>
        <begin position="637"/>
        <end position="652"/>
    </location>
</feature>
<dbReference type="SUPFAM" id="SSF57701">
    <property type="entry name" value="Zn2/Cys6 DNA-binding domain"/>
    <property type="match status" value="1"/>
</dbReference>
<sequence>MESANAEAQPIPRKPACVLCKSRKVKCDRESPACGGCVKLGAECVPRENSKTRNRKKPNVELQRRLARCEELLQQFVAAEKREGSSDSTRTEPSSKSDTSTKSETQDRSRDRDMQALENSLGKLVIDNGSVRFTDNTIWATVFDELQAMRTTVDNADSPSSLPSLPETTIQQPSIANGAGIMNAREPRSGNSRPLHPPPSHAMLLWRMFLDRVNPITKLIHVPSAQRHLVQAMTTPPSLPRDMEVLFFSIYACAVGSMRQEECTRLLGQSRIELLNRFSRTLRTGLYRARFLEKPTLVLLQALVLQLIAIPDPESAHANWVMSGVCIRSAQRLGLHRDGSQLGLSPFETELRRRVWWHIVLLDFRFAMASGFNPTPLSRACSCKMPTNINDADFDVDTATPLENSDGPTEMIACLVICSLSRCLTQRSTLSHAMFVVEKSAVGDELSQAHSIELEKFLVSFEKCLEDIVERYCDPSAGNLHVTGLQLKNAMVNKIRIMACKPKEAVEPPPEEKGDILFRVSLEAAEHVVSQLQVMEGWNFVWFVLQYLEYDLFLHLISRLCLQSTGDLVDRAWKVLPVIYHYQEDYFEMSVHPYAVAGAVLVRAWRHRQESLSSQLGYLPPTPDYVQRIEQCLEANSSVGSSPPELLPPSGETAPDTTGFEDSEWGWNLPGFNMDSYDLEYAVGEDPLAWPPPQ</sequence>
<reference evidence="6" key="1">
    <citation type="submission" date="2021-06" db="EMBL/GenBank/DDBJ databases">
        <title>Comparative genomics, transcriptomics and evolutionary studies reveal genomic signatures of adaptation to plant cell wall in hemibiotrophic fungi.</title>
        <authorList>
            <consortium name="DOE Joint Genome Institute"/>
            <person name="Baroncelli R."/>
            <person name="Diaz J.F."/>
            <person name="Benocci T."/>
            <person name="Peng M."/>
            <person name="Battaglia E."/>
            <person name="Haridas S."/>
            <person name="Andreopoulos W."/>
            <person name="Labutti K."/>
            <person name="Pangilinan J."/>
            <person name="Floch G.L."/>
            <person name="Makela M.R."/>
            <person name="Henrissat B."/>
            <person name="Grigoriev I.V."/>
            <person name="Crouch J.A."/>
            <person name="De Vries R.P."/>
            <person name="Sukno S.A."/>
            <person name="Thon M.R."/>
        </authorList>
    </citation>
    <scope>NUCLEOTIDE SEQUENCE</scope>
    <source>
        <strain evidence="6">CBS 193.32</strain>
    </source>
</reference>
<evidence type="ECO:0000256" key="3">
    <source>
        <dbReference type="ARBA" id="ARBA00023242"/>
    </source>
</evidence>
<dbReference type="SMART" id="SM00906">
    <property type="entry name" value="Fungal_trans"/>
    <property type="match status" value="1"/>
</dbReference>
<dbReference type="Gene3D" id="4.10.240.10">
    <property type="entry name" value="Zn(2)-C6 fungal-type DNA-binding domain"/>
    <property type="match status" value="1"/>
</dbReference>
<feature type="domain" description="Zn(2)-C6 fungal-type" evidence="5">
    <location>
        <begin position="16"/>
        <end position="45"/>
    </location>
</feature>